<accession>A0A8J2Y6T7</accession>
<dbReference type="Proteomes" id="UP000613582">
    <property type="component" value="Unassembled WGS sequence"/>
</dbReference>
<organism evidence="2 3">
    <name type="scientific">Aquisalinus flavus</name>
    <dbReference type="NCBI Taxonomy" id="1526572"/>
    <lineage>
        <taxon>Bacteria</taxon>
        <taxon>Pseudomonadati</taxon>
        <taxon>Pseudomonadota</taxon>
        <taxon>Alphaproteobacteria</taxon>
        <taxon>Parvularculales</taxon>
        <taxon>Parvularculaceae</taxon>
        <taxon>Aquisalinus</taxon>
    </lineage>
</organism>
<comment type="caution">
    <text evidence="2">The sequence shown here is derived from an EMBL/GenBank/DDBJ whole genome shotgun (WGS) entry which is preliminary data.</text>
</comment>
<sequence length="603" mass="67259">MSDSAPHLPFARQAAELMAAGDSVRAIAALKQAIRSNPRYYRGWLDLARLLYREKQYAPALQVSQAAEQFDPLGTEFLTIQRAMQSGDLTPAERTANAMLKAEPGHPRAIFTLAQLAQGRGDHEKRVEILKDGLDHCPANLLLRQMLIGALEDAGSFRQAIAAARHLVEIEESFASLHSLMGVLFRYGLNEEALAACDRAERHCSGDSSRQSEVDLMRGQVFRIMGERERSEQAFRASIASKPHSAAGWLGLADMKNYRFSDADRDALRALMSATHLDRETRSMAAFAMARAEDIDGDPRAGFALYEQANALHATGSFSPERFSRSVEDMIAHLDADALASRAVGLPFESRPVFIIGMPRSGSTLVEQILTSHSQVEGTIEHLVLPAVKRAVHATCLRAHGGAYLDRLGQVTAADLARHGQGYLDETTLFRRERCRFFTDKLPYNFEHVGLIHKILPEAVIIDVRRNPMDCGLSLYRQHFAAGAEYSYDLGHTGAYYNGYLKLMDHWDAVLPGRVFRVQYEALVREPEAVIRAMLDHVGLEFEPACLDFHENSRAVRTASSEQVRRPMYTDSIGLWRQVEEQLQPLRDSLGEQTLARFADLLS</sequence>
<keyword evidence="3" id="KW-1185">Reference proteome</keyword>
<name>A0A8J2Y6T7_9PROT</name>
<evidence type="ECO:0000313" key="2">
    <source>
        <dbReference type="EMBL" id="GGD07487.1"/>
    </source>
</evidence>
<evidence type="ECO:0008006" key="4">
    <source>
        <dbReference type="Google" id="ProtNLM"/>
    </source>
</evidence>
<dbReference type="SUPFAM" id="SSF48452">
    <property type="entry name" value="TPR-like"/>
    <property type="match status" value="2"/>
</dbReference>
<dbReference type="InterPro" id="IPR027417">
    <property type="entry name" value="P-loop_NTPase"/>
</dbReference>
<gene>
    <name evidence="2" type="ORF">GCM10011342_15360</name>
</gene>
<dbReference type="EMBL" id="BMGH01000001">
    <property type="protein sequence ID" value="GGD07487.1"/>
    <property type="molecule type" value="Genomic_DNA"/>
</dbReference>
<reference evidence="2" key="2">
    <citation type="submission" date="2020-09" db="EMBL/GenBank/DDBJ databases">
        <authorList>
            <person name="Sun Q."/>
            <person name="Zhou Y."/>
        </authorList>
    </citation>
    <scope>NUCLEOTIDE SEQUENCE</scope>
    <source>
        <strain evidence="2">CGMCC 1.12921</strain>
    </source>
</reference>
<dbReference type="PANTHER" id="PTHR12788:SF10">
    <property type="entry name" value="PROTEIN-TYROSINE SULFOTRANSFERASE"/>
    <property type="match status" value="1"/>
</dbReference>
<dbReference type="Pfam" id="PF13469">
    <property type="entry name" value="Sulfotransfer_3"/>
    <property type="match status" value="1"/>
</dbReference>
<reference evidence="2" key="1">
    <citation type="journal article" date="2014" name="Int. J. Syst. Evol. Microbiol.">
        <title>Complete genome sequence of Corynebacterium casei LMG S-19264T (=DSM 44701T), isolated from a smear-ripened cheese.</title>
        <authorList>
            <consortium name="US DOE Joint Genome Institute (JGI-PGF)"/>
            <person name="Walter F."/>
            <person name="Albersmeier A."/>
            <person name="Kalinowski J."/>
            <person name="Ruckert C."/>
        </authorList>
    </citation>
    <scope>NUCLEOTIDE SEQUENCE</scope>
    <source>
        <strain evidence="2">CGMCC 1.12921</strain>
    </source>
</reference>
<dbReference type="Pfam" id="PF14559">
    <property type="entry name" value="TPR_19"/>
    <property type="match status" value="1"/>
</dbReference>
<dbReference type="SUPFAM" id="SSF52540">
    <property type="entry name" value="P-loop containing nucleoside triphosphate hydrolases"/>
    <property type="match status" value="1"/>
</dbReference>
<evidence type="ECO:0000313" key="3">
    <source>
        <dbReference type="Proteomes" id="UP000613582"/>
    </source>
</evidence>
<keyword evidence="1" id="KW-0808">Transferase</keyword>
<dbReference type="Gene3D" id="3.40.50.300">
    <property type="entry name" value="P-loop containing nucleotide triphosphate hydrolases"/>
    <property type="match status" value="1"/>
</dbReference>
<dbReference type="Gene3D" id="1.25.40.10">
    <property type="entry name" value="Tetratricopeptide repeat domain"/>
    <property type="match status" value="2"/>
</dbReference>
<dbReference type="PANTHER" id="PTHR12788">
    <property type="entry name" value="PROTEIN-TYROSINE SULFOTRANSFERASE 2"/>
    <property type="match status" value="1"/>
</dbReference>
<dbReference type="GO" id="GO:0008476">
    <property type="term" value="F:protein-tyrosine sulfotransferase activity"/>
    <property type="evidence" value="ECO:0007669"/>
    <property type="project" value="InterPro"/>
</dbReference>
<evidence type="ECO:0000256" key="1">
    <source>
        <dbReference type="ARBA" id="ARBA00022679"/>
    </source>
</evidence>
<protein>
    <recommendedName>
        <fullName evidence="4">Sulfotransferase</fullName>
    </recommendedName>
</protein>
<dbReference type="AlphaFoldDB" id="A0A8J2Y6T7"/>
<dbReference type="InterPro" id="IPR026634">
    <property type="entry name" value="TPST-like"/>
</dbReference>
<proteinExistence type="predicted"/>
<dbReference type="RefSeq" id="WP_188158981.1">
    <property type="nucleotide sequence ID" value="NZ_BMGH01000001.1"/>
</dbReference>
<dbReference type="InterPro" id="IPR011990">
    <property type="entry name" value="TPR-like_helical_dom_sf"/>
</dbReference>